<feature type="region of interest" description="Disordered" evidence="1">
    <location>
        <begin position="1"/>
        <end position="24"/>
    </location>
</feature>
<dbReference type="EMBL" id="JAENGZ010003398">
    <property type="protein sequence ID" value="KAG6941652.1"/>
    <property type="molecule type" value="Genomic_DNA"/>
</dbReference>
<accession>A0A8T1TK99</accession>
<sequence>MREFSIERGGKPAHSTARSDASNIDRNTKYLHGAGGWPCRQHYCKGDEYMLRNHVRWLDSGTYHFIAVIAVFAGSNGRVKSCRPRRAGRRRMIKLSLSKPFLPSTTRV</sequence>
<gene>
    <name evidence="2" type="ORF">JG687_00019521</name>
</gene>
<reference evidence="2" key="1">
    <citation type="submission" date="2021-01" db="EMBL/GenBank/DDBJ databases">
        <title>Phytophthora aleatoria, a newly-described species from Pinus radiata is distinct from Phytophthora cactorum isolates based on comparative genomics.</title>
        <authorList>
            <person name="Mcdougal R."/>
            <person name="Panda P."/>
            <person name="Williams N."/>
            <person name="Studholme D.J."/>
        </authorList>
    </citation>
    <scope>NUCLEOTIDE SEQUENCE</scope>
    <source>
        <strain evidence="2">NZFS 3830</strain>
    </source>
</reference>
<evidence type="ECO:0000313" key="3">
    <source>
        <dbReference type="Proteomes" id="UP000688947"/>
    </source>
</evidence>
<evidence type="ECO:0000256" key="1">
    <source>
        <dbReference type="SAM" id="MobiDB-lite"/>
    </source>
</evidence>
<proteinExistence type="predicted"/>
<protein>
    <submittedName>
        <fullName evidence="2">Uncharacterized protein</fullName>
    </submittedName>
</protein>
<dbReference type="AlphaFoldDB" id="A0A8T1TK99"/>
<dbReference type="Proteomes" id="UP000688947">
    <property type="component" value="Unassembled WGS sequence"/>
</dbReference>
<organism evidence="2 3">
    <name type="scientific">Phytophthora cactorum</name>
    <dbReference type="NCBI Taxonomy" id="29920"/>
    <lineage>
        <taxon>Eukaryota</taxon>
        <taxon>Sar</taxon>
        <taxon>Stramenopiles</taxon>
        <taxon>Oomycota</taxon>
        <taxon>Peronosporomycetes</taxon>
        <taxon>Peronosporales</taxon>
        <taxon>Peronosporaceae</taxon>
        <taxon>Phytophthora</taxon>
    </lineage>
</organism>
<comment type="caution">
    <text evidence="2">The sequence shown here is derived from an EMBL/GenBank/DDBJ whole genome shotgun (WGS) entry which is preliminary data.</text>
</comment>
<evidence type="ECO:0000313" key="2">
    <source>
        <dbReference type="EMBL" id="KAG6941652.1"/>
    </source>
</evidence>
<feature type="compositionally biased region" description="Basic and acidic residues" evidence="1">
    <location>
        <begin position="1"/>
        <end position="10"/>
    </location>
</feature>
<name>A0A8T1TK99_9STRA</name>